<accession>A0AAD8IR43</accession>
<evidence type="ECO:0000256" key="8">
    <source>
        <dbReference type="ARBA" id="ARBA00023242"/>
    </source>
</evidence>
<reference evidence="12" key="1">
    <citation type="submission" date="2023-02" db="EMBL/GenBank/DDBJ databases">
        <title>Genome of toxic invasive species Heracleum sosnowskyi carries increased number of genes despite the absence of recent whole-genome duplications.</title>
        <authorList>
            <person name="Schelkunov M."/>
            <person name="Shtratnikova V."/>
            <person name="Makarenko M."/>
            <person name="Klepikova A."/>
            <person name="Omelchenko D."/>
            <person name="Novikova G."/>
            <person name="Obukhova E."/>
            <person name="Bogdanov V."/>
            <person name="Penin A."/>
            <person name="Logacheva M."/>
        </authorList>
    </citation>
    <scope>NUCLEOTIDE SEQUENCE</scope>
    <source>
        <strain evidence="12">Hsosn_3</strain>
        <tissue evidence="12">Leaf</tissue>
    </source>
</reference>
<sequence>MNDIKHIFSFPSSNSDSEPVALTLRNLRENPVQPFLSKTFDLVDDLTVDSVISWGNTGGSIVVWDPVEFARLLLPRHFKHNNFASFVRQLNAYGFRKIDTDKWEFANENFLRGKRHLLKNIHRRKSTHCQQAENPSSELRKAKVKGEIELLSKERGMMMQEVMELQQQHRDTIQHMEAVNEKLQAAEQKQKQTVSFLVNVFQKPEFLAHLQPKDHGSILSPRTAKKFVKHQETKPLMLASALEKQIVKFLDNLESSATTCGNAHLNPMAAEQVVHSSKKDTVESPDLGAEVPKCRLQSVVSSVSLMSPGFEEFKGQGPWNLGFEAGPSISNSNPVVWGNLSNNIAPEFGVSGGMYAKIEKSAKFDCLAVEKGSVAQFICSGHSACVNYISK</sequence>
<comment type="similarity">
    <text evidence="9">Belongs to the HSF family.</text>
</comment>
<dbReference type="InterPro" id="IPR036390">
    <property type="entry name" value="WH_DNA-bd_sf"/>
</dbReference>
<keyword evidence="13" id="KW-1185">Reference proteome</keyword>
<dbReference type="PANTHER" id="PTHR10015">
    <property type="entry name" value="HEAT SHOCK TRANSCRIPTION FACTOR"/>
    <property type="match status" value="1"/>
</dbReference>
<evidence type="ECO:0000313" key="12">
    <source>
        <dbReference type="EMBL" id="KAK1389594.1"/>
    </source>
</evidence>
<reference evidence="12" key="2">
    <citation type="submission" date="2023-05" db="EMBL/GenBank/DDBJ databases">
        <authorList>
            <person name="Schelkunov M.I."/>
        </authorList>
    </citation>
    <scope>NUCLEOTIDE SEQUENCE</scope>
    <source>
        <strain evidence="12">Hsosn_3</strain>
        <tissue evidence="12">Leaf</tissue>
    </source>
</reference>
<keyword evidence="4" id="KW-0805">Transcription regulation</keyword>
<dbReference type="GO" id="GO:0000978">
    <property type="term" value="F:RNA polymerase II cis-regulatory region sequence-specific DNA binding"/>
    <property type="evidence" value="ECO:0007669"/>
    <property type="project" value="TreeGrafter"/>
</dbReference>
<dbReference type="InterPro" id="IPR000232">
    <property type="entry name" value="HSF_DNA-bd"/>
</dbReference>
<dbReference type="GO" id="GO:0006357">
    <property type="term" value="P:regulation of transcription by RNA polymerase II"/>
    <property type="evidence" value="ECO:0007669"/>
    <property type="project" value="TreeGrafter"/>
</dbReference>
<protein>
    <submittedName>
        <fullName evidence="12">Heat stress transcription factor A-3</fullName>
    </submittedName>
</protein>
<keyword evidence="3" id="KW-0597">Phosphoprotein</keyword>
<dbReference type="AlphaFoldDB" id="A0AAD8IR43"/>
<comment type="subcellular location">
    <subcellularLocation>
        <location evidence="1">Nucleus</location>
    </subcellularLocation>
</comment>
<dbReference type="SMART" id="SM00415">
    <property type="entry name" value="HSF"/>
    <property type="match status" value="1"/>
</dbReference>
<dbReference type="FunFam" id="1.10.10.10:FF:000037">
    <property type="entry name" value="Heat stress transcription factor B-4"/>
    <property type="match status" value="1"/>
</dbReference>
<dbReference type="PANTHER" id="PTHR10015:SF337">
    <property type="entry name" value="HEAT STRESS TRANSCRIPTION FACTOR A-3"/>
    <property type="match status" value="1"/>
</dbReference>
<evidence type="ECO:0000256" key="10">
    <source>
        <dbReference type="SAM" id="Coils"/>
    </source>
</evidence>
<evidence type="ECO:0000256" key="1">
    <source>
        <dbReference type="ARBA" id="ARBA00004123"/>
    </source>
</evidence>
<comment type="subunit">
    <text evidence="2">Homotrimer.</text>
</comment>
<dbReference type="Gene3D" id="1.10.10.10">
    <property type="entry name" value="Winged helix-like DNA-binding domain superfamily/Winged helix DNA-binding domain"/>
    <property type="match status" value="1"/>
</dbReference>
<dbReference type="Pfam" id="PF00447">
    <property type="entry name" value="HSF_DNA-bind"/>
    <property type="match status" value="1"/>
</dbReference>
<dbReference type="GO" id="GO:0005634">
    <property type="term" value="C:nucleus"/>
    <property type="evidence" value="ECO:0007669"/>
    <property type="project" value="UniProtKB-SubCell"/>
</dbReference>
<evidence type="ECO:0000256" key="2">
    <source>
        <dbReference type="ARBA" id="ARBA00011233"/>
    </source>
</evidence>
<name>A0AAD8IR43_9APIA</name>
<comment type="caution">
    <text evidence="12">The sequence shown here is derived from an EMBL/GenBank/DDBJ whole genome shotgun (WGS) entry which is preliminary data.</text>
</comment>
<dbReference type="PRINTS" id="PR00056">
    <property type="entry name" value="HSFDOMAIN"/>
</dbReference>
<evidence type="ECO:0000256" key="7">
    <source>
        <dbReference type="ARBA" id="ARBA00023163"/>
    </source>
</evidence>
<dbReference type="Proteomes" id="UP001237642">
    <property type="component" value="Unassembled WGS sequence"/>
</dbReference>
<evidence type="ECO:0000313" key="13">
    <source>
        <dbReference type="Proteomes" id="UP001237642"/>
    </source>
</evidence>
<keyword evidence="5" id="KW-0346">Stress response</keyword>
<dbReference type="GO" id="GO:0034605">
    <property type="term" value="P:cellular response to heat"/>
    <property type="evidence" value="ECO:0007669"/>
    <property type="project" value="TreeGrafter"/>
</dbReference>
<keyword evidence="10" id="KW-0175">Coiled coil</keyword>
<feature type="coiled-coil region" evidence="10">
    <location>
        <begin position="148"/>
        <end position="193"/>
    </location>
</feature>
<evidence type="ECO:0000256" key="4">
    <source>
        <dbReference type="ARBA" id="ARBA00023015"/>
    </source>
</evidence>
<evidence type="ECO:0000256" key="6">
    <source>
        <dbReference type="ARBA" id="ARBA00023125"/>
    </source>
</evidence>
<keyword evidence="6" id="KW-0238">DNA-binding</keyword>
<evidence type="ECO:0000259" key="11">
    <source>
        <dbReference type="PROSITE" id="PS00434"/>
    </source>
</evidence>
<dbReference type="SUPFAM" id="SSF46785">
    <property type="entry name" value="Winged helix' DNA-binding domain"/>
    <property type="match status" value="1"/>
</dbReference>
<dbReference type="EMBL" id="JAUIZM010000004">
    <property type="protein sequence ID" value="KAK1389594.1"/>
    <property type="molecule type" value="Genomic_DNA"/>
</dbReference>
<dbReference type="GO" id="GO:0003700">
    <property type="term" value="F:DNA-binding transcription factor activity"/>
    <property type="evidence" value="ECO:0007669"/>
    <property type="project" value="InterPro"/>
</dbReference>
<evidence type="ECO:0000256" key="9">
    <source>
        <dbReference type="RuleBase" id="RU004020"/>
    </source>
</evidence>
<keyword evidence="7" id="KW-0804">Transcription</keyword>
<proteinExistence type="inferred from homology"/>
<evidence type="ECO:0000256" key="5">
    <source>
        <dbReference type="ARBA" id="ARBA00023016"/>
    </source>
</evidence>
<dbReference type="PROSITE" id="PS00434">
    <property type="entry name" value="HSF_DOMAIN"/>
    <property type="match status" value="1"/>
</dbReference>
<keyword evidence="8" id="KW-0539">Nucleus</keyword>
<gene>
    <name evidence="12" type="ORF">POM88_017772</name>
</gene>
<organism evidence="12 13">
    <name type="scientific">Heracleum sosnowskyi</name>
    <dbReference type="NCBI Taxonomy" id="360622"/>
    <lineage>
        <taxon>Eukaryota</taxon>
        <taxon>Viridiplantae</taxon>
        <taxon>Streptophyta</taxon>
        <taxon>Embryophyta</taxon>
        <taxon>Tracheophyta</taxon>
        <taxon>Spermatophyta</taxon>
        <taxon>Magnoliopsida</taxon>
        <taxon>eudicotyledons</taxon>
        <taxon>Gunneridae</taxon>
        <taxon>Pentapetalae</taxon>
        <taxon>asterids</taxon>
        <taxon>campanulids</taxon>
        <taxon>Apiales</taxon>
        <taxon>Apiaceae</taxon>
        <taxon>Apioideae</taxon>
        <taxon>apioid superclade</taxon>
        <taxon>Tordylieae</taxon>
        <taxon>Tordyliinae</taxon>
        <taxon>Heracleum</taxon>
    </lineage>
</organism>
<evidence type="ECO:0000256" key="3">
    <source>
        <dbReference type="ARBA" id="ARBA00022553"/>
    </source>
</evidence>
<feature type="domain" description="HSF-type DNA-binding" evidence="11">
    <location>
        <begin position="74"/>
        <end position="98"/>
    </location>
</feature>
<dbReference type="InterPro" id="IPR036388">
    <property type="entry name" value="WH-like_DNA-bd_sf"/>
</dbReference>